<dbReference type="Proteomes" id="UP000053257">
    <property type="component" value="Unassembled WGS sequence"/>
</dbReference>
<feature type="region of interest" description="Disordered" evidence="1">
    <location>
        <begin position="1"/>
        <end position="68"/>
    </location>
</feature>
<organism evidence="2 3">
    <name type="scientific">Phlebiopsis gigantea (strain 11061_1 CR5-6)</name>
    <name type="common">White-rot fungus</name>
    <name type="synonym">Peniophora gigantea</name>
    <dbReference type="NCBI Taxonomy" id="745531"/>
    <lineage>
        <taxon>Eukaryota</taxon>
        <taxon>Fungi</taxon>
        <taxon>Dikarya</taxon>
        <taxon>Basidiomycota</taxon>
        <taxon>Agaricomycotina</taxon>
        <taxon>Agaricomycetes</taxon>
        <taxon>Polyporales</taxon>
        <taxon>Phanerochaetaceae</taxon>
        <taxon>Phlebiopsis</taxon>
    </lineage>
</organism>
<sequence length="251" mass="27328">MDTDMRSPTFRTPRSGKVKRPRSPPSPNPYERPNKRISLGGIPASPFPQTLPSPLVSAPPAVRDRQVSEDWVTRTRTLSIDNINASEGQEVRLPPVVELSSANQDENMNMDHDESMTFSQTLHPATQSSLPAHDGFASYPPSLSMSNSLSSTFNTSEASSLLSQHISSTTSLHSYQYPSPLASSDSLSVPSPQTHSSSNFPSPAQTPAPAFDQMPAPSTRDTSKKPRFTMGPRADCEKCRLGVPGHWAHFD</sequence>
<dbReference type="EMBL" id="KN840562">
    <property type="protein sequence ID" value="KIP04805.1"/>
    <property type="molecule type" value="Genomic_DNA"/>
</dbReference>
<name>A0A0C3S7P7_PHLG1</name>
<proteinExistence type="predicted"/>
<evidence type="ECO:0000313" key="2">
    <source>
        <dbReference type="EMBL" id="KIP04805.1"/>
    </source>
</evidence>
<evidence type="ECO:0000256" key="1">
    <source>
        <dbReference type="SAM" id="MobiDB-lite"/>
    </source>
</evidence>
<gene>
    <name evidence="2" type="ORF">PHLGIDRAFT_180855</name>
</gene>
<evidence type="ECO:0000313" key="3">
    <source>
        <dbReference type="Proteomes" id="UP000053257"/>
    </source>
</evidence>
<dbReference type="HOGENOM" id="CLU_095403_0_0_1"/>
<feature type="compositionally biased region" description="Polar residues" evidence="1">
    <location>
        <begin position="180"/>
        <end position="205"/>
    </location>
</feature>
<feature type="region of interest" description="Disordered" evidence="1">
    <location>
        <begin position="180"/>
        <end position="235"/>
    </location>
</feature>
<reference evidence="2 3" key="1">
    <citation type="journal article" date="2014" name="PLoS Genet.">
        <title>Analysis of the Phlebiopsis gigantea genome, transcriptome and secretome provides insight into its pioneer colonization strategies of wood.</title>
        <authorList>
            <person name="Hori C."/>
            <person name="Ishida T."/>
            <person name="Igarashi K."/>
            <person name="Samejima M."/>
            <person name="Suzuki H."/>
            <person name="Master E."/>
            <person name="Ferreira P."/>
            <person name="Ruiz-Duenas F.J."/>
            <person name="Held B."/>
            <person name="Canessa P."/>
            <person name="Larrondo L.F."/>
            <person name="Schmoll M."/>
            <person name="Druzhinina I.S."/>
            <person name="Kubicek C.P."/>
            <person name="Gaskell J.A."/>
            <person name="Kersten P."/>
            <person name="St John F."/>
            <person name="Glasner J."/>
            <person name="Sabat G."/>
            <person name="Splinter BonDurant S."/>
            <person name="Syed K."/>
            <person name="Yadav J."/>
            <person name="Mgbeahuruike A.C."/>
            <person name="Kovalchuk A."/>
            <person name="Asiegbu F.O."/>
            <person name="Lackner G."/>
            <person name="Hoffmeister D."/>
            <person name="Rencoret J."/>
            <person name="Gutierrez A."/>
            <person name="Sun H."/>
            <person name="Lindquist E."/>
            <person name="Barry K."/>
            <person name="Riley R."/>
            <person name="Grigoriev I.V."/>
            <person name="Henrissat B."/>
            <person name="Kues U."/>
            <person name="Berka R.M."/>
            <person name="Martinez A.T."/>
            <person name="Covert S.F."/>
            <person name="Blanchette R.A."/>
            <person name="Cullen D."/>
        </authorList>
    </citation>
    <scope>NUCLEOTIDE SEQUENCE [LARGE SCALE GENOMIC DNA]</scope>
    <source>
        <strain evidence="2 3">11061_1 CR5-6</strain>
    </source>
</reference>
<keyword evidence="3" id="KW-1185">Reference proteome</keyword>
<protein>
    <submittedName>
        <fullName evidence="2">Uncharacterized protein</fullName>
    </submittedName>
</protein>
<dbReference type="STRING" id="745531.A0A0C3S7P7"/>
<dbReference type="OrthoDB" id="3200438at2759"/>
<accession>A0A0C3S7P7</accession>
<dbReference type="AlphaFoldDB" id="A0A0C3S7P7"/>